<reference evidence="1" key="2">
    <citation type="journal article" date="2022" name="Microbiol. Resour. Announc.">
        <title>Metagenome Sequencing to Explore Phylogenomics of Terrestrial Cyanobacteria.</title>
        <authorList>
            <person name="Ward R.D."/>
            <person name="Stajich J.E."/>
            <person name="Johansen J.R."/>
            <person name="Huntemann M."/>
            <person name="Clum A."/>
            <person name="Foster B."/>
            <person name="Foster B."/>
            <person name="Roux S."/>
            <person name="Palaniappan K."/>
            <person name="Varghese N."/>
            <person name="Mukherjee S."/>
            <person name="Reddy T.B.K."/>
            <person name="Daum C."/>
            <person name="Copeland A."/>
            <person name="Chen I.A."/>
            <person name="Ivanova N.N."/>
            <person name="Kyrpides N.C."/>
            <person name="Shapiro N."/>
            <person name="Eloe-Fadrosh E.A."/>
            <person name="Pietrasiak N."/>
        </authorList>
    </citation>
    <scope>NUCLEOTIDE SEQUENCE</scope>
    <source>
        <strain evidence="1">HA4357-MV3</strain>
    </source>
</reference>
<dbReference type="EMBL" id="JAHHHW010000099">
    <property type="protein sequence ID" value="MBW4433174.1"/>
    <property type="molecule type" value="Genomic_DNA"/>
</dbReference>
<evidence type="ECO:0000313" key="2">
    <source>
        <dbReference type="Proteomes" id="UP000813215"/>
    </source>
</evidence>
<proteinExistence type="predicted"/>
<name>A0A9E3H8Z2_9NOST</name>
<dbReference type="AlphaFoldDB" id="A0A9E3H8Z2"/>
<reference evidence="1" key="1">
    <citation type="submission" date="2021-05" db="EMBL/GenBank/DDBJ databases">
        <authorList>
            <person name="Pietrasiak N."/>
            <person name="Ward R."/>
            <person name="Stajich J.E."/>
            <person name="Kurbessoian T."/>
        </authorList>
    </citation>
    <scope>NUCLEOTIDE SEQUENCE</scope>
    <source>
        <strain evidence="1">HA4357-MV3</strain>
    </source>
</reference>
<accession>A0A9E3H8Z2</accession>
<protein>
    <submittedName>
        <fullName evidence="1">Uncharacterized protein</fullName>
    </submittedName>
</protein>
<comment type="caution">
    <text evidence="1">The sequence shown here is derived from an EMBL/GenBank/DDBJ whole genome shotgun (WGS) entry which is preliminary data.</text>
</comment>
<gene>
    <name evidence="1" type="ORF">KME28_15965</name>
</gene>
<organism evidence="1 2">
    <name type="scientific">Pelatocladus maniniholoensis HA4357-MV3</name>
    <dbReference type="NCBI Taxonomy" id="1117104"/>
    <lineage>
        <taxon>Bacteria</taxon>
        <taxon>Bacillati</taxon>
        <taxon>Cyanobacteriota</taxon>
        <taxon>Cyanophyceae</taxon>
        <taxon>Nostocales</taxon>
        <taxon>Nostocaceae</taxon>
        <taxon>Pelatocladus</taxon>
    </lineage>
</organism>
<evidence type="ECO:0000313" key="1">
    <source>
        <dbReference type="EMBL" id="MBW4433174.1"/>
    </source>
</evidence>
<dbReference type="Proteomes" id="UP000813215">
    <property type="component" value="Unassembled WGS sequence"/>
</dbReference>
<sequence length="63" mass="7108">MTINPLVILTEKTSQISENISPAKAAYILSQILEKVGYDEQLFENPVEEVNPSEQDVQNFLDL</sequence>